<evidence type="ECO:0000256" key="2">
    <source>
        <dbReference type="SAM" id="MobiDB-lite"/>
    </source>
</evidence>
<evidence type="ECO:0000256" key="1">
    <source>
        <dbReference type="SAM" id="Coils"/>
    </source>
</evidence>
<dbReference type="InParanoid" id="I7LWB8"/>
<feature type="region of interest" description="Disordered" evidence="2">
    <location>
        <begin position="588"/>
        <end position="614"/>
    </location>
</feature>
<gene>
    <name evidence="3" type="ORF">TTHERM_00149440</name>
</gene>
<feature type="coiled-coil region" evidence="1">
    <location>
        <begin position="243"/>
        <end position="396"/>
    </location>
</feature>
<dbReference type="AlphaFoldDB" id="I7LWB8"/>
<dbReference type="KEGG" id="tet:TTHERM_00149440"/>
<name>I7LWB8_TETTS</name>
<dbReference type="EMBL" id="GG662603">
    <property type="protein sequence ID" value="EAS01334.2"/>
    <property type="molecule type" value="Genomic_DNA"/>
</dbReference>
<dbReference type="RefSeq" id="XP_001021579.2">
    <property type="nucleotide sequence ID" value="XM_001021579.2"/>
</dbReference>
<dbReference type="GeneID" id="7826003"/>
<accession>I7LWB8</accession>
<feature type="compositionally biased region" description="Polar residues" evidence="2">
    <location>
        <begin position="605"/>
        <end position="614"/>
    </location>
</feature>
<organism evidence="3 4">
    <name type="scientific">Tetrahymena thermophila (strain SB210)</name>
    <dbReference type="NCBI Taxonomy" id="312017"/>
    <lineage>
        <taxon>Eukaryota</taxon>
        <taxon>Sar</taxon>
        <taxon>Alveolata</taxon>
        <taxon>Ciliophora</taxon>
        <taxon>Intramacronucleata</taxon>
        <taxon>Oligohymenophorea</taxon>
        <taxon>Hymenostomatida</taxon>
        <taxon>Tetrahymenina</taxon>
        <taxon>Tetrahymenidae</taxon>
        <taxon>Tetrahymena</taxon>
    </lineage>
</organism>
<dbReference type="STRING" id="312017.I7LWB8"/>
<keyword evidence="4" id="KW-1185">Reference proteome</keyword>
<reference evidence="4" key="1">
    <citation type="journal article" date="2006" name="PLoS Biol.">
        <title>Macronuclear genome sequence of the ciliate Tetrahymena thermophila, a model eukaryote.</title>
        <authorList>
            <person name="Eisen J.A."/>
            <person name="Coyne R.S."/>
            <person name="Wu M."/>
            <person name="Wu D."/>
            <person name="Thiagarajan M."/>
            <person name="Wortman J.R."/>
            <person name="Badger J.H."/>
            <person name="Ren Q."/>
            <person name="Amedeo P."/>
            <person name="Jones K.M."/>
            <person name="Tallon L.J."/>
            <person name="Delcher A.L."/>
            <person name="Salzberg S.L."/>
            <person name="Silva J.C."/>
            <person name="Haas B.J."/>
            <person name="Majoros W.H."/>
            <person name="Farzad M."/>
            <person name="Carlton J.M."/>
            <person name="Smith R.K. Jr."/>
            <person name="Garg J."/>
            <person name="Pearlman R.E."/>
            <person name="Karrer K.M."/>
            <person name="Sun L."/>
            <person name="Manning G."/>
            <person name="Elde N.C."/>
            <person name="Turkewitz A.P."/>
            <person name="Asai D.J."/>
            <person name="Wilkes D.E."/>
            <person name="Wang Y."/>
            <person name="Cai H."/>
            <person name="Collins K."/>
            <person name="Stewart B.A."/>
            <person name="Lee S.R."/>
            <person name="Wilamowska K."/>
            <person name="Weinberg Z."/>
            <person name="Ruzzo W.L."/>
            <person name="Wloga D."/>
            <person name="Gaertig J."/>
            <person name="Frankel J."/>
            <person name="Tsao C.-C."/>
            <person name="Gorovsky M.A."/>
            <person name="Keeling P.J."/>
            <person name="Waller R.F."/>
            <person name="Patron N.J."/>
            <person name="Cherry J.M."/>
            <person name="Stover N.A."/>
            <person name="Krieger C.J."/>
            <person name="del Toro C."/>
            <person name="Ryder H.F."/>
            <person name="Williamson S.C."/>
            <person name="Barbeau R.A."/>
            <person name="Hamilton E.P."/>
            <person name="Orias E."/>
        </authorList>
    </citation>
    <scope>NUCLEOTIDE SEQUENCE [LARGE SCALE GENOMIC DNA]</scope>
    <source>
        <strain evidence="4">SB210</strain>
    </source>
</reference>
<dbReference type="Proteomes" id="UP000009168">
    <property type="component" value="Unassembled WGS sequence"/>
</dbReference>
<keyword evidence="1" id="KW-0175">Coiled coil</keyword>
<proteinExistence type="predicted"/>
<evidence type="ECO:0000313" key="4">
    <source>
        <dbReference type="Proteomes" id="UP000009168"/>
    </source>
</evidence>
<evidence type="ECO:0000313" key="3">
    <source>
        <dbReference type="EMBL" id="EAS01334.2"/>
    </source>
</evidence>
<sequence>MKKLEKQYSPNQPKANLQRGAFSYVTQKYNQYSKKQIDQLLQDLQKTHDQSYLEQRSYEIPLNIQKIKKFEDSIEEQYPNKSLNINEQISFKSCQEHSNNSPSKIKGFSNNQFQNDNFHSRLINNKSGISIQINQEEQNQQLNMQNQNINSFYQMWELKQQFEDMCQNSQDKTLIINDLVEQIKSEYSNLKNLQQDYSNFKIKNDIEVIGIEKQIEVQRKKLKILNLRIQQKEDFDIEEIELRQKINEEFQHLNEQIQFLETENQLEVEQFQAEILLEKQIQAQMIKQLAQINNQIEEKQKKNNQEEQLLLLETKQQELKELEDRKVKVITDIQEVQNSYNKLDQQYQLAIELTQNESQIEQTEFKVTIQEQNLLIQQLMRDIKILSELITNQSNDLADSHFASNQLSQQLYNNETLIDEDQSLKSTNHSSPKMKDNEVKEQIYSFQQFSQISQNKIYQAIQQQMHVIDEEIQKSQIVYEDQLKKKESLIQEIEKIKASSTQRQTNFKSEIQQLQATLEKDKTEMQNNQSQVIQKENELKEIDSLIDGNTDIINQYQVNIKNTNIQIEQLQLNITDLKDQIKELEEQFSKKSKKGKKNEKFTSKNSFEIQFNKD</sequence>
<protein>
    <submittedName>
        <fullName evidence="3">Uncharacterized protein</fullName>
    </submittedName>
</protein>